<evidence type="ECO:0000259" key="10">
    <source>
        <dbReference type="PROSITE" id="PS51779"/>
    </source>
</evidence>
<name>A0A022KZT1_9MICO</name>
<keyword evidence="7" id="KW-0131">Cell cycle</keyword>
<comment type="caution">
    <text evidence="11">The sequence shown here is derived from an EMBL/GenBank/DDBJ whole genome shotgun (WGS) entry which is preliminary data.</text>
</comment>
<evidence type="ECO:0000256" key="6">
    <source>
        <dbReference type="ARBA" id="ARBA00023136"/>
    </source>
</evidence>
<feature type="region of interest" description="Disordered" evidence="8">
    <location>
        <begin position="1"/>
        <end position="95"/>
    </location>
</feature>
<dbReference type="Gene3D" id="3.10.20.310">
    <property type="entry name" value="membrane protein fhac"/>
    <property type="match status" value="1"/>
</dbReference>
<dbReference type="GO" id="GO:0051301">
    <property type="term" value="P:cell division"/>
    <property type="evidence" value="ECO:0007669"/>
    <property type="project" value="UniProtKB-KW"/>
</dbReference>
<dbReference type="OrthoDB" id="4793367at2"/>
<keyword evidence="4 9" id="KW-0812">Transmembrane</keyword>
<dbReference type="HOGENOM" id="CLU_047677_1_0_11"/>
<evidence type="ECO:0000256" key="4">
    <source>
        <dbReference type="ARBA" id="ARBA00022692"/>
    </source>
</evidence>
<dbReference type="GO" id="GO:0005886">
    <property type="term" value="C:plasma membrane"/>
    <property type="evidence" value="ECO:0007669"/>
    <property type="project" value="TreeGrafter"/>
</dbReference>
<gene>
    <name evidence="11" type="ORF">D641_0105135</name>
</gene>
<dbReference type="EMBL" id="AORC01000005">
    <property type="protein sequence ID" value="EYT50166.1"/>
    <property type="molecule type" value="Genomic_DNA"/>
</dbReference>
<dbReference type="Pfam" id="PF08478">
    <property type="entry name" value="POTRA_1"/>
    <property type="match status" value="1"/>
</dbReference>
<dbReference type="PROSITE" id="PS51779">
    <property type="entry name" value="POTRA"/>
    <property type="match status" value="1"/>
</dbReference>
<feature type="compositionally biased region" description="Basic and acidic residues" evidence="8">
    <location>
        <begin position="18"/>
        <end position="50"/>
    </location>
</feature>
<evidence type="ECO:0000256" key="9">
    <source>
        <dbReference type="SAM" id="Phobius"/>
    </source>
</evidence>
<dbReference type="InterPro" id="IPR013685">
    <property type="entry name" value="POTRA_FtsQ_type"/>
</dbReference>
<dbReference type="STRING" id="1249481.D641_0105135"/>
<feature type="domain" description="POTRA" evidence="10">
    <location>
        <begin position="142"/>
        <end position="212"/>
    </location>
</feature>
<dbReference type="PANTHER" id="PTHR37820">
    <property type="entry name" value="CELL DIVISION PROTEIN DIVIB"/>
    <property type="match status" value="1"/>
</dbReference>
<dbReference type="InterPro" id="IPR034746">
    <property type="entry name" value="POTRA"/>
</dbReference>
<keyword evidence="3 11" id="KW-0132">Cell division</keyword>
<feature type="transmembrane region" description="Helical" evidence="9">
    <location>
        <begin position="117"/>
        <end position="139"/>
    </location>
</feature>
<reference evidence="11 12" key="1">
    <citation type="journal article" date="2013" name="Genome Announc.">
        <title>Draft genome sequence of an Actinobacterium, Brachybacterium muris strain UCD-AY4.</title>
        <authorList>
            <person name="Lo J.R."/>
            <person name="Lang J.M."/>
            <person name="Darling A.E."/>
            <person name="Eisen J.A."/>
            <person name="Coil D.A."/>
        </authorList>
    </citation>
    <scope>NUCLEOTIDE SEQUENCE [LARGE SCALE GENOMIC DNA]</scope>
    <source>
        <strain evidence="11 12">UCD-AY4</strain>
    </source>
</reference>
<keyword evidence="5 9" id="KW-1133">Transmembrane helix</keyword>
<evidence type="ECO:0000256" key="7">
    <source>
        <dbReference type="ARBA" id="ARBA00023306"/>
    </source>
</evidence>
<evidence type="ECO:0000256" key="2">
    <source>
        <dbReference type="ARBA" id="ARBA00022475"/>
    </source>
</evidence>
<dbReference type="InterPro" id="IPR005548">
    <property type="entry name" value="Cell_div_FtsQ/DivIB_C"/>
</dbReference>
<dbReference type="Pfam" id="PF03799">
    <property type="entry name" value="FtsQ_DivIB_C"/>
    <property type="match status" value="1"/>
</dbReference>
<protein>
    <submittedName>
        <fullName evidence="11">Cell division protein</fullName>
    </submittedName>
</protein>
<dbReference type="PANTHER" id="PTHR37820:SF1">
    <property type="entry name" value="CELL DIVISION PROTEIN FTSQ"/>
    <property type="match status" value="1"/>
</dbReference>
<accession>A0A022KZT1</accession>
<proteinExistence type="predicted"/>
<evidence type="ECO:0000313" key="12">
    <source>
        <dbReference type="Proteomes" id="UP000019754"/>
    </source>
</evidence>
<evidence type="ECO:0000256" key="3">
    <source>
        <dbReference type="ARBA" id="ARBA00022618"/>
    </source>
</evidence>
<sequence>MARRPTAPRPASTTRRATQSEKPDKRAEKPAERTEKPAKRAEEPAKRAKEPAPPVAPSQGPEKSAPRSAAPTYGRRAEPQAELGTPREERGGERVVQAADRFRGLVAGRPWRRRRRAIITGAVITALLLLAALSAAIWLPALRLQQVTVSGLGYVQEQTVREQLDGRLGDSVLLLPTEAISEDVTTIPGVHSAQVERRWPDGMHVTVVEAEPVAQLTRADGTAAVVDASGAELPPEAAEGATLVPLTVAPTSQDPEGAAEALTEVLAELPDPLRPALQGMTASSPSDVTFTLALEDGGTKTVVWGDSRDAELKGEVVQALLPEPGSVIDVSSPVAPVTR</sequence>
<keyword evidence="12" id="KW-1185">Reference proteome</keyword>
<dbReference type="RefSeq" id="WP_017822731.1">
    <property type="nucleotide sequence ID" value="NZ_AORC01000005.1"/>
</dbReference>
<organism evidence="11 12">
    <name type="scientific">Brachybacterium muris UCD-AY4</name>
    <dbReference type="NCBI Taxonomy" id="1249481"/>
    <lineage>
        <taxon>Bacteria</taxon>
        <taxon>Bacillati</taxon>
        <taxon>Actinomycetota</taxon>
        <taxon>Actinomycetes</taxon>
        <taxon>Micrococcales</taxon>
        <taxon>Dermabacteraceae</taxon>
        <taxon>Brachybacterium</taxon>
    </lineage>
</organism>
<evidence type="ECO:0000256" key="1">
    <source>
        <dbReference type="ARBA" id="ARBA00004370"/>
    </source>
</evidence>
<evidence type="ECO:0000256" key="8">
    <source>
        <dbReference type="SAM" id="MobiDB-lite"/>
    </source>
</evidence>
<comment type="subcellular location">
    <subcellularLocation>
        <location evidence="1">Membrane</location>
    </subcellularLocation>
</comment>
<feature type="compositionally biased region" description="Basic and acidic residues" evidence="8">
    <location>
        <begin position="75"/>
        <end position="93"/>
    </location>
</feature>
<keyword evidence="6 9" id="KW-0472">Membrane</keyword>
<evidence type="ECO:0000313" key="11">
    <source>
        <dbReference type="EMBL" id="EYT50166.1"/>
    </source>
</evidence>
<dbReference type="InterPro" id="IPR050487">
    <property type="entry name" value="FtsQ_DivIB"/>
</dbReference>
<keyword evidence="2" id="KW-1003">Cell membrane</keyword>
<dbReference type="Proteomes" id="UP000019754">
    <property type="component" value="Unassembled WGS sequence"/>
</dbReference>
<evidence type="ECO:0000256" key="5">
    <source>
        <dbReference type="ARBA" id="ARBA00022989"/>
    </source>
</evidence>
<dbReference type="AlphaFoldDB" id="A0A022KZT1"/>